<gene>
    <name evidence="1" type="ORF">POTOM_052796</name>
</gene>
<dbReference type="Proteomes" id="UP000886885">
    <property type="component" value="Chromosome 16D"/>
</dbReference>
<dbReference type="EMBL" id="JAAWWB010000032">
    <property type="protein sequence ID" value="KAG6744087.1"/>
    <property type="molecule type" value="Genomic_DNA"/>
</dbReference>
<name>A0A8X7Y744_POPTO</name>
<sequence length="83" mass="9503">MWCCEECISVPSYHEYQINARTVLLSSKDAFRSAFPCMNDTIEQLEFFESVLFRGSQGKPPTGRAGTQFRLLYIGKDECLCHT</sequence>
<proteinExistence type="predicted"/>
<comment type="caution">
    <text evidence="1">The sequence shown here is derived from an EMBL/GenBank/DDBJ whole genome shotgun (WGS) entry which is preliminary data.</text>
</comment>
<protein>
    <submittedName>
        <fullName evidence="1">Uncharacterized protein</fullName>
    </submittedName>
</protein>
<dbReference type="AlphaFoldDB" id="A0A8X7Y744"/>
<accession>A0A8X7Y744</accession>
<organism evidence="1 2">
    <name type="scientific">Populus tomentosa</name>
    <name type="common">Chinese white poplar</name>
    <dbReference type="NCBI Taxonomy" id="118781"/>
    <lineage>
        <taxon>Eukaryota</taxon>
        <taxon>Viridiplantae</taxon>
        <taxon>Streptophyta</taxon>
        <taxon>Embryophyta</taxon>
        <taxon>Tracheophyta</taxon>
        <taxon>Spermatophyta</taxon>
        <taxon>Magnoliopsida</taxon>
        <taxon>eudicotyledons</taxon>
        <taxon>Gunneridae</taxon>
        <taxon>Pentapetalae</taxon>
        <taxon>rosids</taxon>
        <taxon>fabids</taxon>
        <taxon>Malpighiales</taxon>
        <taxon>Salicaceae</taxon>
        <taxon>Saliceae</taxon>
        <taxon>Populus</taxon>
    </lineage>
</organism>
<evidence type="ECO:0000313" key="1">
    <source>
        <dbReference type="EMBL" id="KAG6744087.1"/>
    </source>
</evidence>
<evidence type="ECO:0000313" key="2">
    <source>
        <dbReference type="Proteomes" id="UP000886885"/>
    </source>
</evidence>
<keyword evidence="2" id="KW-1185">Reference proteome</keyword>
<reference evidence="1" key="1">
    <citation type="journal article" date="2020" name="bioRxiv">
        <title>Hybrid origin of Populus tomentosa Carr. identified through genome sequencing and phylogenomic analysis.</title>
        <authorList>
            <person name="An X."/>
            <person name="Gao K."/>
            <person name="Chen Z."/>
            <person name="Li J."/>
            <person name="Yang X."/>
            <person name="Yang X."/>
            <person name="Zhou J."/>
            <person name="Guo T."/>
            <person name="Zhao T."/>
            <person name="Huang S."/>
            <person name="Miao D."/>
            <person name="Khan W.U."/>
            <person name="Rao P."/>
            <person name="Ye M."/>
            <person name="Lei B."/>
            <person name="Liao W."/>
            <person name="Wang J."/>
            <person name="Ji L."/>
            <person name="Li Y."/>
            <person name="Guo B."/>
            <person name="Mustafa N.S."/>
            <person name="Li S."/>
            <person name="Yun Q."/>
            <person name="Keller S.R."/>
            <person name="Mao J."/>
            <person name="Zhang R."/>
            <person name="Strauss S.H."/>
        </authorList>
    </citation>
    <scope>NUCLEOTIDE SEQUENCE</scope>
    <source>
        <strain evidence="1">GM15</strain>
        <tissue evidence="1">Leaf</tissue>
    </source>
</reference>